<name>A0A9D1YCB4_9FIRM</name>
<feature type="transmembrane region" description="Helical" evidence="2">
    <location>
        <begin position="172"/>
        <end position="197"/>
    </location>
</feature>
<dbReference type="GO" id="GO:0003677">
    <property type="term" value="F:DNA binding"/>
    <property type="evidence" value="ECO:0007669"/>
    <property type="project" value="UniProtKB-KW"/>
</dbReference>
<comment type="caution">
    <text evidence="4">The sequence shown here is derived from an EMBL/GenBank/DDBJ whole genome shotgun (WGS) entry which is preliminary data.</text>
</comment>
<feature type="transmembrane region" description="Helical" evidence="2">
    <location>
        <begin position="122"/>
        <end position="144"/>
    </location>
</feature>
<evidence type="ECO:0000256" key="2">
    <source>
        <dbReference type="SAM" id="Phobius"/>
    </source>
</evidence>
<protein>
    <submittedName>
        <fullName evidence="4">Helix-turn-helix domain-containing protein</fullName>
    </submittedName>
</protein>
<feature type="transmembrane region" description="Helical" evidence="2">
    <location>
        <begin position="274"/>
        <end position="293"/>
    </location>
</feature>
<dbReference type="InterPro" id="IPR010982">
    <property type="entry name" value="Lambda_DNA-bd_dom_sf"/>
</dbReference>
<feature type="transmembrane region" description="Helical" evidence="2">
    <location>
        <begin position="203"/>
        <end position="228"/>
    </location>
</feature>
<reference evidence="4" key="1">
    <citation type="journal article" date="2021" name="PeerJ">
        <title>Extensive microbial diversity within the chicken gut microbiome revealed by metagenomics and culture.</title>
        <authorList>
            <person name="Gilroy R."/>
            <person name="Ravi A."/>
            <person name="Getino M."/>
            <person name="Pursley I."/>
            <person name="Horton D.L."/>
            <person name="Alikhan N.F."/>
            <person name="Baker D."/>
            <person name="Gharbi K."/>
            <person name="Hall N."/>
            <person name="Watson M."/>
            <person name="Adriaenssens E.M."/>
            <person name="Foster-Nyarko E."/>
            <person name="Jarju S."/>
            <person name="Secka A."/>
            <person name="Antonio M."/>
            <person name="Oren A."/>
            <person name="Chaudhuri R.R."/>
            <person name="La Ragione R."/>
            <person name="Hildebrand F."/>
            <person name="Pallen M.J."/>
        </authorList>
    </citation>
    <scope>NUCLEOTIDE SEQUENCE</scope>
    <source>
        <strain evidence="4">ChiBcec16_6824</strain>
    </source>
</reference>
<keyword evidence="2" id="KW-1133">Transmembrane helix</keyword>
<feature type="transmembrane region" description="Helical" evidence="2">
    <location>
        <begin position="93"/>
        <end position="116"/>
    </location>
</feature>
<sequence length="320" mass="35070">MSIFSENLPQLRRRAGYTQEGLAEALGVSRQAVGKWESGQSLPEAATLLELAELLGCSLDQLMRIPCAGEGPVPPQADRRALWEVYDRHMNQFALLISSGVALVLLGIGLLLALLAITELGILSVVPLLLCVAAAVFCFIWGGVNKEHFRQTHPTIPNDFVQEERVRFQRGFGIGLALAIAATVADVALLVGMLAVFRGHREMALLSISLFFCILAGAVGTIVLLGILMGKYDLESWHQEAVREESDTQSLDELIDASVEREMRRSMESEGRDWSGVIMLTATGIYLVCGFFFDLWHPTWAIFILGGILCGIVDSLQKKK</sequence>
<accession>A0A9D1YCB4</accession>
<reference evidence="4" key="2">
    <citation type="submission" date="2021-04" db="EMBL/GenBank/DDBJ databases">
        <authorList>
            <person name="Gilroy R."/>
        </authorList>
    </citation>
    <scope>NUCLEOTIDE SEQUENCE</scope>
    <source>
        <strain evidence="4">ChiBcec16_6824</strain>
    </source>
</reference>
<evidence type="ECO:0000313" key="5">
    <source>
        <dbReference type="Proteomes" id="UP000823868"/>
    </source>
</evidence>
<organism evidence="4 5">
    <name type="scientific">Candidatus Flavonifractor merdigallinarum</name>
    <dbReference type="NCBI Taxonomy" id="2838589"/>
    <lineage>
        <taxon>Bacteria</taxon>
        <taxon>Bacillati</taxon>
        <taxon>Bacillota</taxon>
        <taxon>Clostridia</taxon>
        <taxon>Eubacteriales</taxon>
        <taxon>Oscillospiraceae</taxon>
        <taxon>Flavonifractor</taxon>
    </lineage>
</organism>
<dbReference type="SMART" id="SM00530">
    <property type="entry name" value="HTH_XRE"/>
    <property type="match status" value="1"/>
</dbReference>
<keyword evidence="2" id="KW-0812">Transmembrane</keyword>
<evidence type="ECO:0000259" key="3">
    <source>
        <dbReference type="PROSITE" id="PS50943"/>
    </source>
</evidence>
<dbReference type="PANTHER" id="PTHR46558">
    <property type="entry name" value="TRACRIPTIONAL REGULATORY PROTEIN-RELATED-RELATED"/>
    <property type="match status" value="1"/>
</dbReference>
<dbReference type="Gene3D" id="1.10.260.40">
    <property type="entry name" value="lambda repressor-like DNA-binding domains"/>
    <property type="match status" value="1"/>
</dbReference>
<evidence type="ECO:0000256" key="1">
    <source>
        <dbReference type="ARBA" id="ARBA00023125"/>
    </source>
</evidence>
<dbReference type="Pfam" id="PF01381">
    <property type="entry name" value="HTH_3"/>
    <property type="match status" value="1"/>
</dbReference>
<feature type="transmembrane region" description="Helical" evidence="2">
    <location>
        <begin position="299"/>
        <end position="316"/>
    </location>
</feature>
<dbReference type="PANTHER" id="PTHR46558:SF4">
    <property type="entry name" value="DNA-BIDING PHAGE PROTEIN"/>
    <property type="match status" value="1"/>
</dbReference>
<gene>
    <name evidence="4" type="ORF">H9841_07525</name>
</gene>
<dbReference type="SUPFAM" id="SSF47413">
    <property type="entry name" value="lambda repressor-like DNA-binding domains"/>
    <property type="match status" value="1"/>
</dbReference>
<proteinExistence type="predicted"/>
<evidence type="ECO:0000313" key="4">
    <source>
        <dbReference type="EMBL" id="HIY21731.1"/>
    </source>
</evidence>
<dbReference type="InterPro" id="IPR001387">
    <property type="entry name" value="Cro/C1-type_HTH"/>
</dbReference>
<feature type="domain" description="HTH cro/C1-type" evidence="3">
    <location>
        <begin position="10"/>
        <end position="62"/>
    </location>
</feature>
<keyword evidence="2" id="KW-0472">Membrane</keyword>
<dbReference type="EMBL" id="DXDX01000138">
    <property type="protein sequence ID" value="HIY21731.1"/>
    <property type="molecule type" value="Genomic_DNA"/>
</dbReference>
<dbReference type="CDD" id="cd00093">
    <property type="entry name" value="HTH_XRE"/>
    <property type="match status" value="1"/>
</dbReference>
<dbReference type="Proteomes" id="UP000823868">
    <property type="component" value="Unassembled WGS sequence"/>
</dbReference>
<dbReference type="AlphaFoldDB" id="A0A9D1YCB4"/>
<dbReference type="PROSITE" id="PS50943">
    <property type="entry name" value="HTH_CROC1"/>
    <property type="match status" value="1"/>
</dbReference>
<keyword evidence="1" id="KW-0238">DNA-binding</keyword>